<dbReference type="InterPro" id="IPR013249">
    <property type="entry name" value="RNA_pol_sigma70_r4_t2"/>
</dbReference>
<dbReference type="NCBIfam" id="TIGR02937">
    <property type="entry name" value="sigma70-ECF"/>
    <property type="match status" value="1"/>
</dbReference>
<evidence type="ECO:0000313" key="8">
    <source>
        <dbReference type="Proteomes" id="UP000253490"/>
    </source>
</evidence>
<evidence type="ECO:0000313" key="7">
    <source>
        <dbReference type="EMBL" id="RBP63350.1"/>
    </source>
</evidence>
<dbReference type="Pfam" id="PF04542">
    <property type="entry name" value="Sigma70_r2"/>
    <property type="match status" value="1"/>
</dbReference>
<dbReference type="RefSeq" id="WP_113920861.1">
    <property type="nucleotide sequence ID" value="NZ_QNRX01000010.1"/>
</dbReference>
<dbReference type="InterPro" id="IPR014284">
    <property type="entry name" value="RNA_pol_sigma-70_dom"/>
</dbReference>
<evidence type="ECO:0000259" key="6">
    <source>
        <dbReference type="Pfam" id="PF08281"/>
    </source>
</evidence>
<dbReference type="InterPro" id="IPR036388">
    <property type="entry name" value="WH-like_DNA-bd_sf"/>
</dbReference>
<dbReference type="OrthoDB" id="9795666at2"/>
<comment type="caution">
    <text evidence="7">The sequence shown here is derived from an EMBL/GenBank/DDBJ whole genome shotgun (WGS) entry which is preliminary data.</text>
</comment>
<dbReference type="SUPFAM" id="SSF88659">
    <property type="entry name" value="Sigma3 and sigma4 domains of RNA polymerase sigma factors"/>
    <property type="match status" value="1"/>
</dbReference>
<keyword evidence="3" id="KW-0731">Sigma factor</keyword>
<dbReference type="AlphaFoldDB" id="A0A366I556"/>
<keyword evidence="8" id="KW-1185">Reference proteome</keyword>
<dbReference type="InterPro" id="IPR007627">
    <property type="entry name" value="RNA_pol_sigma70_r2"/>
</dbReference>
<dbReference type="PANTHER" id="PTHR43133">
    <property type="entry name" value="RNA POLYMERASE ECF-TYPE SIGMA FACTO"/>
    <property type="match status" value="1"/>
</dbReference>
<dbReference type="InterPro" id="IPR013325">
    <property type="entry name" value="RNA_pol_sigma_r2"/>
</dbReference>
<sequence>MDINGLVGQAKEGNKEALVQLIMAQKASYYRLAYVYTQNKEDAMDAMQEMILLVYQRINQLKNNDSFYTWSKTILVNIVKRRHKKNRKVVSMEEMKAETIEAYNSENRLDLEMYLNKLSYKHQEVIRLRYFLDLDYETMSQLLKIPLGTVKSRLHAGIKILKESFGGDYYGE</sequence>
<reference evidence="7 8" key="1">
    <citation type="submission" date="2018-06" db="EMBL/GenBank/DDBJ databases">
        <title>Genomic Encyclopedia of Type Strains, Phase IV (KMG-IV): sequencing the most valuable type-strain genomes for metagenomic binning, comparative biology and taxonomic classification.</title>
        <authorList>
            <person name="Goeker M."/>
        </authorList>
    </citation>
    <scope>NUCLEOTIDE SEQUENCE [LARGE SCALE GENOMIC DNA]</scope>
    <source>
        <strain evidence="7 8">DSM 22112</strain>
    </source>
</reference>
<dbReference type="Gene3D" id="1.10.10.10">
    <property type="entry name" value="Winged helix-like DNA-binding domain superfamily/Winged helix DNA-binding domain"/>
    <property type="match status" value="1"/>
</dbReference>
<dbReference type="GO" id="GO:0003677">
    <property type="term" value="F:DNA binding"/>
    <property type="evidence" value="ECO:0007669"/>
    <property type="project" value="InterPro"/>
</dbReference>
<feature type="domain" description="RNA polymerase sigma-70 region 2" evidence="5">
    <location>
        <begin position="28"/>
        <end position="88"/>
    </location>
</feature>
<accession>A0A366I556</accession>
<keyword evidence="4" id="KW-0804">Transcription</keyword>
<gene>
    <name evidence="7" type="ORF">DES36_11093</name>
</gene>
<dbReference type="CDD" id="cd06171">
    <property type="entry name" value="Sigma70_r4"/>
    <property type="match status" value="1"/>
</dbReference>
<keyword evidence="2" id="KW-0805">Transcription regulation</keyword>
<evidence type="ECO:0000256" key="3">
    <source>
        <dbReference type="ARBA" id="ARBA00023082"/>
    </source>
</evidence>
<dbReference type="InterPro" id="IPR039425">
    <property type="entry name" value="RNA_pol_sigma-70-like"/>
</dbReference>
<name>A0A366I556_9FIRM</name>
<dbReference type="EMBL" id="QNRX01000010">
    <property type="protein sequence ID" value="RBP63350.1"/>
    <property type="molecule type" value="Genomic_DNA"/>
</dbReference>
<dbReference type="PANTHER" id="PTHR43133:SF51">
    <property type="entry name" value="RNA POLYMERASE SIGMA FACTOR"/>
    <property type="match status" value="1"/>
</dbReference>
<dbReference type="Proteomes" id="UP000253490">
    <property type="component" value="Unassembled WGS sequence"/>
</dbReference>
<dbReference type="SUPFAM" id="SSF88946">
    <property type="entry name" value="Sigma2 domain of RNA polymerase sigma factors"/>
    <property type="match status" value="1"/>
</dbReference>
<evidence type="ECO:0000259" key="5">
    <source>
        <dbReference type="Pfam" id="PF04542"/>
    </source>
</evidence>
<feature type="domain" description="RNA polymerase sigma factor 70 region 4 type 2" evidence="6">
    <location>
        <begin position="109"/>
        <end position="159"/>
    </location>
</feature>
<evidence type="ECO:0000256" key="2">
    <source>
        <dbReference type="ARBA" id="ARBA00023015"/>
    </source>
</evidence>
<dbReference type="Gene3D" id="1.10.1740.10">
    <property type="match status" value="1"/>
</dbReference>
<organism evidence="7 8">
    <name type="scientific">Alkalibaculum bacchi</name>
    <dbReference type="NCBI Taxonomy" id="645887"/>
    <lineage>
        <taxon>Bacteria</taxon>
        <taxon>Bacillati</taxon>
        <taxon>Bacillota</taxon>
        <taxon>Clostridia</taxon>
        <taxon>Eubacteriales</taxon>
        <taxon>Eubacteriaceae</taxon>
        <taxon>Alkalibaculum</taxon>
    </lineage>
</organism>
<dbReference type="GO" id="GO:0006352">
    <property type="term" value="P:DNA-templated transcription initiation"/>
    <property type="evidence" value="ECO:0007669"/>
    <property type="project" value="InterPro"/>
</dbReference>
<protein>
    <submittedName>
        <fullName evidence="7">RNA polymerase sigma-70 factor (ECF subfamily)</fullName>
    </submittedName>
</protein>
<evidence type="ECO:0000256" key="4">
    <source>
        <dbReference type="ARBA" id="ARBA00023163"/>
    </source>
</evidence>
<comment type="similarity">
    <text evidence="1">Belongs to the sigma-70 factor family. ECF subfamily.</text>
</comment>
<dbReference type="InterPro" id="IPR013324">
    <property type="entry name" value="RNA_pol_sigma_r3/r4-like"/>
</dbReference>
<dbReference type="GO" id="GO:0016987">
    <property type="term" value="F:sigma factor activity"/>
    <property type="evidence" value="ECO:0007669"/>
    <property type="project" value="UniProtKB-KW"/>
</dbReference>
<dbReference type="Pfam" id="PF08281">
    <property type="entry name" value="Sigma70_r4_2"/>
    <property type="match status" value="1"/>
</dbReference>
<proteinExistence type="inferred from homology"/>
<evidence type="ECO:0000256" key="1">
    <source>
        <dbReference type="ARBA" id="ARBA00010641"/>
    </source>
</evidence>